<keyword evidence="2" id="KW-0238">DNA-binding</keyword>
<dbReference type="SUPFAM" id="SSF46785">
    <property type="entry name" value="Winged helix' DNA-binding domain"/>
    <property type="match status" value="1"/>
</dbReference>
<dbReference type="PROSITE" id="PS51077">
    <property type="entry name" value="HTH_ICLR"/>
    <property type="match status" value="1"/>
</dbReference>
<dbReference type="GO" id="GO:0003700">
    <property type="term" value="F:DNA-binding transcription factor activity"/>
    <property type="evidence" value="ECO:0007669"/>
    <property type="project" value="TreeGrafter"/>
</dbReference>
<evidence type="ECO:0000313" key="8">
    <source>
        <dbReference type="Proteomes" id="UP001201397"/>
    </source>
</evidence>
<keyword evidence="1" id="KW-0805">Transcription regulation</keyword>
<protein>
    <submittedName>
        <fullName evidence="6">IclR family transcriptional regulator</fullName>
    </submittedName>
</protein>
<dbReference type="PANTHER" id="PTHR30136:SF24">
    <property type="entry name" value="HTH-TYPE TRANSCRIPTIONAL REPRESSOR ALLR"/>
    <property type="match status" value="1"/>
</dbReference>
<evidence type="ECO:0000259" key="5">
    <source>
        <dbReference type="PROSITE" id="PS51078"/>
    </source>
</evidence>
<evidence type="ECO:0000256" key="2">
    <source>
        <dbReference type="ARBA" id="ARBA00023125"/>
    </source>
</evidence>
<dbReference type="PANTHER" id="PTHR30136">
    <property type="entry name" value="HELIX-TURN-HELIX TRANSCRIPTIONAL REGULATOR, ICLR FAMILY"/>
    <property type="match status" value="1"/>
</dbReference>
<feature type="domain" description="HTH iclR-type" evidence="4">
    <location>
        <begin position="7"/>
        <end position="68"/>
    </location>
</feature>
<dbReference type="EMBL" id="JAKKDL010000003">
    <property type="protein sequence ID" value="MCF7529302.1"/>
    <property type="molecule type" value="Genomic_DNA"/>
</dbReference>
<keyword evidence="3" id="KW-0804">Transcription</keyword>
<dbReference type="InterPro" id="IPR050707">
    <property type="entry name" value="HTH_MetabolicPath_Reg"/>
</dbReference>
<dbReference type="RefSeq" id="WP_237090572.1">
    <property type="nucleotide sequence ID" value="NZ_CP116766.1"/>
</dbReference>
<dbReference type="Pfam" id="PF09339">
    <property type="entry name" value="HTH_IclR"/>
    <property type="match status" value="1"/>
</dbReference>
<dbReference type="Pfam" id="PF01614">
    <property type="entry name" value="IclR_C"/>
    <property type="match status" value="1"/>
</dbReference>
<evidence type="ECO:0000256" key="1">
    <source>
        <dbReference type="ARBA" id="ARBA00023015"/>
    </source>
</evidence>
<dbReference type="Gene3D" id="3.30.450.40">
    <property type="match status" value="1"/>
</dbReference>
<dbReference type="InterPro" id="IPR005471">
    <property type="entry name" value="Tscrpt_reg_IclR_N"/>
</dbReference>
<dbReference type="Gene3D" id="1.10.10.10">
    <property type="entry name" value="Winged helix-like DNA-binding domain superfamily/Winged helix DNA-binding domain"/>
    <property type="match status" value="1"/>
</dbReference>
<gene>
    <name evidence="6" type="ORF">L4H06_03520</name>
    <name evidence="7" type="ORF">PJU73_04845</name>
</gene>
<dbReference type="EMBL" id="CP116766">
    <property type="protein sequence ID" value="WCL70721.1"/>
    <property type="molecule type" value="Genomic_DNA"/>
</dbReference>
<name>A0AAW5AGT5_9NEIS</name>
<dbReference type="InterPro" id="IPR014757">
    <property type="entry name" value="Tscrpt_reg_IclR_C"/>
</dbReference>
<dbReference type="InterPro" id="IPR029016">
    <property type="entry name" value="GAF-like_dom_sf"/>
</dbReference>
<accession>A0AAW5AGT5</accession>
<evidence type="ECO:0000313" key="7">
    <source>
        <dbReference type="EMBL" id="WCL70721.1"/>
    </source>
</evidence>
<dbReference type="GO" id="GO:0003677">
    <property type="term" value="F:DNA binding"/>
    <property type="evidence" value="ECO:0007669"/>
    <property type="project" value="UniProtKB-KW"/>
</dbReference>
<dbReference type="PROSITE" id="PS51078">
    <property type="entry name" value="ICLR_ED"/>
    <property type="match status" value="1"/>
</dbReference>
<evidence type="ECO:0000313" key="6">
    <source>
        <dbReference type="EMBL" id="MCF7529302.1"/>
    </source>
</evidence>
<feature type="domain" description="IclR-ED" evidence="5">
    <location>
        <begin position="69"/>
        <end position="252"/>
    </location>
</feature>
<reference evidence="6" key="1">
    <citation type="submission" date="2022-01" db="EMBL/GenBank/DDBJ databases">
        <title>Neisseria sp. ZJ104.</title>
        <authorList>
            <person name="Yang C."/>
        </authorList>
    </citation>
    <scope>NUCLEOTIDE SEQUENCE</scope>
    <source>
        <strain evidence="6">ZJ104</strain>
    </source>
</reference>
<evidence type="ECO:0000313" key="9">
    <source>
        <dbReference type="Proteomes" id="UP001221268"/>
    </source>
</evidence>
<dbReference type="InterPro" id="IPR036390">
    <property type="entry name" value="WH_DNA-bd_sf"/>
</dbReference>
<dbReference type="Proteomes" id="UP001221268">
    <property type="component" value="Chromosome"/>
</dbReference>
<sequence>MKTATTAPALERAIRILNLLTQAGSPLSGADIAKQLALPRSSVHGLLMQLLQTDLIRKTDERHFVLGAHTMYWANGFLAQQNIVNDFQTAISRIPELDSYTLTLSALSGNQVVYLACRNSQQAPLGFEFRMGMQLPAVFTATGKVMLSTLPQDEILQLLPELPPPYTETSVRNHEELFAELETVRRQGYAVDNGQLRLGMHCFGVAVTDYSGRAGYGIAVSLIEREVNETNRSQLVSGLKKLAQSLSASLGSLTRSR</sequence>
<dbReference type="AlphaFoldDB" id="A0AAW5AGT5"/>
<dbReference type="Proteomes" id="UP001201397">
    <property type="component" value="Unassembled WGS sequence"/>
</dbReference>
<keyword evidence="9" id="KW-1185">Reference proteome</keyword>
<reference evidence="7 9" key="2">
    <citation type="submission" date="2023-01" db="EMBL/GenBank/DDBJ databases">
        <authorList>
            <person name="Yang C."/>
        </authorList>
    </citation>
    <scope>NUCLEOTIDE SEQUENCE [LARGE SCALE GENOMIC DNA]</scope>
    <source>
        <strain evidence="7 9">ZJ106</strain>
    </source>
</reference>
<dbReference type="SMART" id="SM00346">
    <property type="entry name" value="HTH_ICLR"/>
    <property type="match status" value="1"/>
</dbReference>
<dbReference type="SUPFAM" id="SSF55781">
    <property type="entry name" value="GAF domain-like"/>
    <property type="match status" value="1"/>
</dbReference>
<proteinExistence type="predicted"/>
<evidence type="ECO:0000259" key="4">
    <source>
        <dbReference type="PROSITE" id="PS51077"/>
    </source>
</evidence>
<organism evidence="6 8">
    <name type="scientific">Neisseria lisongii</name>
    <dbReference type="NCBI Taxonomy" id="2912188"/>
    <lineage>
        <taxon>Bacteria</taxon>
        <taxon>Pseudomonadati</taxon>
        <taxon>Pseudomonadota</taxon>
        <taxon>Betaproteobacteria</taxon>
        <taxon>Neisseriales</taxon>
        <taxon>Neisseriaceae</taxon>
        <taxon>Neisseria</taxon>
    </lineage>
</organism>
<dbReference type="GO" id="GO:0045892">
    <property type="term" value="P:negative regulation of DNA-templated transcription"/>
    <property type="evidence" value="ECO:0007669"/>
    <property type="project" value="TreeGrafter"/>
</dbReference>
<evidence type="ECO:0000256" key="3">
    <source>
        <dbReference type="ARBA" id="ARBA00023163"/>
    </source>
</evidence>
<dbReference type="InterPro" id="IPR036388">
    <property type="entry name" value="WH-like_DNA-bd_sf"/>
</dbReference>